<evidence type="ECO:0000259" key="1">
    <source>
        <dbReference type="Pfam" id="PF00656"/>
    </source>
</evidence>
<keyword evidence="3" id="KW-1185">Reference proteome</keyword>
<dbReference type="EMBL" id="LT629708">
    <property type="protein sequence ID" value="SDO34682.1"/>
    <property type="molecule type" value="Genomic_DNA"/>
</dbReference>
<feature type="domain" description="Peptidase C14 caspase" evidence="1">
    <location>
        <begin position="108"/>
        <end position="255"/>
    </location>
</feature>
<evidence type="ECO:0000313" key="2">
    <source>
        <dbReference type="EMBL" id="SDO34682.1"/>
    </source>
</evidence>
<dbReference type="InterPro" id="IPR011600">
    <property type="entry name" value="Pept_C14_caspase"/>
</dbReference>
<dbReference type="RefSeq" id="WP_162276385.1">
    <property type="nucleotide sequence ID" value="NZ_LT629708.1"/>
</dbReference>
<evidence type="ECO:0000313" key="3">
    <source>
        <dbReference type="Proteomes" id="UP000182654"/>
    </source>
</evidence>
<protein>
    <submittedName>
        <fullName evidence="2">Caspase domain-containing protein</fullName>
    </submittedName>
</protein>
<dbReference type="Gene3D" id="3.40.50.1460">
    <property type="match status" value="1"/>
</dbReference>
<dbReference type="InterPro" id="IPR029030">
    <property type="entry name" value="Caspase-like_dom_sf"/>
</dbReference>
<dbReference type="Proteomes" id="UP000182654">
    <property type="component" value="Chromosome I"/>
</dbReference>
<gene>
    <name evidence="2" type="ORF">SAMN04490184_0330</name>
</gene>
<sequence>MTQIRLRPIDDEPATHVLIIGVGYYRHLLGGPEPRNRVHLGLNSLRSPAISAMQLATWILNGNGTALNGGLNNPRAPLTTLEVLISSEQQAQINAIGAVHDIERASLPNVCLAFDRWLAEVQRNPDNVGILYFCGHGVMGNGPEHFLLLDDHGEKQNRPFATGSFDISNTVRALWRQVQAQLYIFVDACRTYNRSVGERLSSRPAALLDDGVSSENINRGTTWIESTAEGEKAYGDSNGVSRFTDALLRALNGYCGAPQSGTSNWVINGSALVQAMPKLLAMINKERGGAPQACAPHPSGSMDAPLHVTNDVPKVKVEIELTPEVLRIISSYEIHNLVDASSPPITGGLSEGIWCTEASKGMYEVRIASVMHQPYSSGTQHLEPPLYFLPVEVQP</sequence>
<proteinExistence type="predicted"/>
<organism evidence="2 3">
    <name type="scientific">Pseudomonas extremorientalis</name>
    <dbReference type="NCBI Taxonomy" id="169669"/>
    <lineage>
        <taxon>Bacteria</taxon>
        <taxon>Pseudomonadati</taxon>
        <taxon>Pseudomonadota</taxon>
        <taxon>Gammaproteobacteria</taxon>
        <taxon>Pseudomonadales</taxon>
        <taxon>Pseudomonadaceae</taxon>
        <taxon>Pseudomonas</taxon>
    </lineage>
</organism>
<dbReference type="SUPFAM" id="SSF52129">
    <property type="entry name" value="Caspase-like"/>
    <property type="match status" value="1"/>
</dbReference>
<reference evidence="2 3" key="1">
    <citation type="submission" date="2016-10" db="EMBL/GenBank/DDBJ databases">
        <authorList>
            <person name="Varghese N."/>
            <person name="Submissions S."/>
        </authorList>
    </citation>
    <scope>NUCLEOTIDE SEQUENCE [LARGE SCALE GENOMIC DNA]</scope>
    <source>
        <strain evidence="2 3">BS2774</strain>
    </source>
</reference>
<accession>A0ABY0RPD8</accession>
<dbReference type="Pfam" id="PF00656">
    <property type="entry name" value="Peptidase_C14"/>
    <property type="match status" value="1"/>
</dbReference>
<name>A0ABY0RPD8_9PSED</name>